<sequence length="57" mass="6250">MKDKRFQAVSTQGTIESYRVIVDKKTGVNYLYVSNGASGGLTVLLDSEGKPIITRDE</sequence>
<dbReference type="Proteomes" id="UP000473089">
    <property type="component" value="Unassembled WGS sequence"/>
</dbReference>
<protein>
    <submittedName>
        <fullName evidence="2">Xylan 1,4-beta-xylosidase</fullName>
    </submittedName>
</protein>
<evidence type="ECO:0000313" key="2">
    <source>
        <dbReference type="EMBL" id="NFA61242.1"/>
    </source>
</evidence>
<feature type="domain" description="DUF6440" evidence="1">
    <location>
        <begin position="5"/>
        <end position="54"/>
    </location>
</feature>
<comment type="caution">
    <text evidence="2">The sequence shown here is derived from an EMBL/GenBank/DDBJ whole genome shotgun (WGS) entry which is preliminary data.</text>
</comment>
<evidence type="ECO:0000259" key="1">
    <source>
        <dbReference type="Pfam" id="PF20037"/>
    </source>
</evidence>
<dbReference type="Pfam" id="PF20037">
    <property type="entry name" value="DUF6440"/>
    <property type="match status" value="1"/>
</dbReference>
<gene>
    <name evidence="2" type="ORF">EXM42_12825</name>
</gene>
<dbReference type="EMBL" id="SGJP01000027">
    <property type="protein sequence ID" value="NFA61242.1"/>
    <property type="molecule type" value="Genomic_DNA"/>
</dbReference>
<evidence type="ECO:0000313" key="3">
    <source>
        <dbReference type="Proteomes" id="UP000473089"/>
    </source>
</evidence>
<organism evidence="2 3">
    <name type="scientific">Clostridium botulinum</name>
    <dbReference type="NCBI Taxonomy" id="1491"/>
    <lineage>
        <taxon>Bacteria</taxon>
        <taxon>Bacillati</taxon>
        <taxon>Bacillota</taxon>
        <taxon>Clostridia</taxon>
        <taxon>Eubacteriales</taxon>
        <taxon>Clostridiaceae</taxon>
        <taxon>Clostridium</taxon>
    </lineage>
</organism>
<name>A0A6M0T353_CLOBO</name>
<proteinExistence type="predicted"/>
<reference evidence="2 3" key="1">
    <citation type="submission" date="2019-02" db="EMBL/GenBank/DDBJ databases">
        <title>Genome sequencing of Clostridium botulinum clinical isolates.</title>
        <authorList>
            <person name="Brunt J."/>
            <person name="Van Vliet A.H.M."/>
            <person name="Stringer S.C."/>
            <person name="Grant K.A."/>
            <person name="Carter A.C."/>
            <person name="Peck M.W."/>
        </authorList>
    </citation>
    <scope>NUCLEOTIDE SEQUENCE [LARGE SCALE GENOMIC DNA]</scope>
    <source>
        <strain evidence="2 3">R1125/03</strain>
    </source>
</reference>
<dbReference type="InterPro" id="IPR045515">
    <property type="entry name" value="DUF6440"/>
</dbReference>
<accession>A0A6M0T353</accession>
<dbReference type="AlphaFoldDB" id="A0A6M0T353"/>